<evidence type="ECO:0000256" key="4">
    <source>
        <dbReference type="RuleBase" id="RU361267"/>
    </source>
</evidence>
<dbReference type="PANTHER" id="PTHR10434">
    <property type="entry name" value="1-ACYL-SN-GLYCEROL-3-PHOSPHATE ACYLTRANSFERASE"/>
    <property type="match status" value="1"/>
</dbReference>
<dbReference type="GeneID" id="93259782"/>
<evidence type="ECO:0000313" key="7">
    <source>
        <dbReference type="EMBL" id="KWZ80472.1"/>
    </source>
</evidence>
<evidence type="ECO:0000256" key="2">
    <source>
        <dbReference type="ARBA" id="ARBA00022679"/>
    </source>
</evidence>
<keyword evidence="4" id="KW-1208">Phospholipid metabolism</keyword>
<name>A0A0C5C8B8_HEYCO</name>
<accession>A0A0C5C8B8</accession>
<dbReference type="Proteomes" id="UP000070376">
    <property type="component" value="Unassembled WGS sequence"/>
</dbReference>
<evidence type="ECO:0000256" key="3">
    <source>
        <dbReference type="ARBA" id="ARBA00023315"/>
    </source>
</evidence>
<comment type="similarity">
    <text evidence="1 4">Belongs to the 1-acyl-sn-glycerol-3-phosphate acyltransferase family.</text>
</comment>
<feature type="domain" description="Phospholipid/glycerol acyltransferase" evidence="5">
    <location>
        <begin position="33"/>
        <end position="144"/>
    </location>
</feature>
<keyword evidence="4" id="KW-0444">Lipid biosynthesis</keyword>
<keyword evidence="3 4" id="KW-0012">Acyltransferase</keyword>
<comment type="catalytic activity">
    <reaction evidence="4">
        <text>a 1-acyl-sn-glycero-3-phosphate + an acyl-CoA = a 1,2-diacyl-sn-glycero-3-phosphate + CoA</text>
        <dbReference type="Rhea" id="RHEA:19709"/>
        <dbReference type="ChEBI" id="CHEBI:57287"/>
        <dbReference type="ChEBI" id="CHEBI:57970"/>
        <dbReference type="ChEBI" id="CHEBI:58342"/>
        <dbReference type="ChEBI" id="CHEBI:58608"/>
        <dbReference type="EC" id="2.3.1.51"/>
    </reaction>
</comment>
<reference evidence="9" key="3">
    <citation type="submission" date="2016-01" db="EMBL/GenBank/DDBJ databases">
        <authorList>
            <person name="Mitreva M."/>
            <person name="Pepin K.H."/>
            <person name="Mihindukulasuriya K.A."/>
            <person name="Fulton R."/>
            <person name="Fronick C."/>
            <person name="O'Laughlin M."/>
            <person name="Miner T."/>
            <person name="Herter B."/>
            <person name="Rosa B.A."/>
            <person name="Cordes M."/>
            <person name="Tomlinson C."/>
            <person name="Wollam A."/>
            <person name="Palsikar V.B."/>
            <person name="Mardis E.R."/>
            <person name="Wilson R.K."/>
        </authorList>
    </citation>
    <scope>NUCLEOTIDE SEQUENCE [LARGE SCALE GENOMIC DNA]</scope>
    <source>
        <strain evidence="9">GED7749B</strain>
    </source>
</reference>
<dbReference type="SUPFAM" id="SSF69593">
    <property type="entry name" value="Glycerol-3-phosphate (1)-acyltransferase"/>
    <property type="match status" value="1"/>
</dbReference>
<dbReference type="SMART" id="SM00563">
    <property type="entry name" value="PlsC"/>
    <property type="match status" value="1"/>
</dbReference>
<dbReference type="STRING" id="1398.AB434_3170"/>
<dbReference type="GO" id="GO:0016020">
    <property type="term" value="C:membrane"/>
    <property type="evidence" value="ECO:0007669"/>
    <property type="project" value="InterPro"/>
</dbReference>
<keyword evidence="4" id="KW-0594">Phospholipid biosynthesis</keyword>
<dbReference type="EMBL" id="CP010525">
    <property type="protein sequence ID" value="AJO22914.1"/>
    <property type="molecule type" value="Genomic_DNA"/>
</dbReference>
<dbReference type="RefSeq" id="WP_014098222.1">
    <property type="nucleotide sequence ID" value="NZ_CP010525.1"/>
</dbReference>
<evidence type="ECO:0000256" key="1">
    <source>
        <dbReference type="ARBA" id="ARBA00008655"/>
    </source>
</evidence>
<protein>
    <recommendedName>
        <fullName evidence="4">1-acyl-sn-glycerol-3-phosphate acyltransferase</fullName>
        <ecNumber evidence="4">2.3.1.51</ecNumber>
    </recommendedName>
</protein>
<sequence length="194" mass="22173">MYRFGYYVVAGIFWLLGGKIKKENKEKIPAAPFVVVCTHQTWLDIIYLAIAIWPVQIHYMAKQELFSKKWSKWLFTKLHAFPVNRENPGPSSIKIPMKLLKEGKVVGIFPSGTRKSEHVSLKRGAVTIALKANVPLVPAIYEGPKTFKEVLARKPKRVRFGDPIRLADEKKGTKEEIEKTIVLLQDTFEALKKQ</sequence>
<dbReference type="PANTHER" id="PTHR10434:SF40">
    <property type="entry name" value="1-ACYL-SN-GLYCEROL-3-PHOSPHATE ACYLTRANSFERASE"/>
    <property type="match status" value="1"/>
</dbReference>
<evidence type="ECO:0000313" key="8">
    <source>
        <dbReference type="Proteomes" id="UP000032024"/>
    </source>
</evidence>
<keyword evidence="2 4" id="KW-0808">Transferase</keyword>
<comment type="domain">
    <text evidence="4">The HXXXXD motif is essential for acyltransferase activity and may constitute the binding site for the phosphate moiety of the glycerol-3-phosphate.</text>
</comment>
<evidence type="ECO:0000259" key="5">
    <source>
        <dbReference type="SMART" id="SM00563"/>
    </source>
</evidence>
<evidence type="ECO:0000313" key="9">
    <source>
        <dbReference type="Proteomes" id="UP000070376"/>
    </source>
</evidence>
<dbReference type="GO" id="GO:0003841">
    <property type="term" value="F:1-acylglycerol-3-phosphate O-acyltransferase activity"/>
    <property type="evidence" value="ECO:0007669"/>
    <property type="project" value="UniProtKB-UniRule"/>
</dbReference>
<dbReference type="InterPro" id="IPR002123">
    <property type="entry name" value="Plipid/glycerol_acylTrfase"/>
</dbReference>
<reference evidence="7" key="4">
    <citation type="submission" date="2016-01" db="EMBL/GenBank/DDBJ databases">
        <authorList>
            <person name="Oliw E.H."/>
        </authorList>
    </citation>
    <scope>NUCLEOTIDE SEQUENCE [LARGE SCALE GENOMIC DNA]</scope>
    <source>
        <strain evidence="7">GED7749B</strain>
    </source>
</reference>
<dbReference type="EC" id="2.3.1.51" evidence="4"/>
<gene>
    <name evidence="7" type="ORF">HMPREF3213_02272</name>
    <name evidence="6" type="ORF">SB48_HM08orf03352</name>
</gene>
<dbReference type="Pfam" id="PF01553">
    <property type="entry name" value="Acyltransferase"/>
    <property type="match status" value="1"/>
</dbReference>
<dbReference type="AlphaFoldDB" id="A0A0C5C8B8"/>
<keyword evidence="8" id="KW-1185">Reference proteome</keyword>
<evidence type="ECO:0000313" key="6">
    <source>
        <dbReference type="EMBL" id="AJO22914.1"/>
    </source>
</evidence>
<keyword evidence="4" id="KW-0443">Lipid metabolism</keyword>
<organism evidence="7 9">
    <name type="scientific">Heyndrickxia coagulans</name>
    <name type="common">Weizmannia coagulans</name>
    <dbReference type="NCBI Taxonomy" id="1398"/>
    <lineage>
        <taxon>Bacteria</taxon>
        <taxon>Bacillati</taxon>
        <taxon>Bacillota</taxon>
        <taxon>Bacilli</taxon>
        <taxon>Bacillales</taxon>
        <taxon>Bacillaceae</taxon>
        <taxon>Heyndrickxia</taxon>
    </lineage>
</organism>
<dbReference type="CDD" id="cd07989">
    <property type="entry name" value="LPLAT_AGPAT-like"/>
    <property type="match status" value="1"/>
</dbReference>
<reference evidence="8" key="2">
    <citation type="submission" date="2015-01" db="EMBL/GenBank/DDBJ databases">
        <title>Comparative genome analysis of Bacillus coagulans HM-08, Clostridium butyricum HM-68, Bacillus subtilis HM-66 and Bacillus paralicheniformis BL-09.</title>
        <authorList>
            <person name="Zhang H."/>
        </authorList>
    </citation>
    <scope>NUCLEOTIDE SEQUENCE [LARGE SCALE GENOMIC DNA]</scope>
    <source>
        <strain evidence="8">HM-08</strain>
    </source>
</reference>
<dbReference type="NCBIfam" id="TIGR00530">
    <property type="entry name" value="AGP_acyltrn"/>
    <property type="match status" value="1"/>
</dbReference>
<dbReference type="EMBL" id="LRPN01000091">
    <property type="protein sequence ID" value="KWZ80472.1"/>
    <property type="molecule type" value="Genomic_DNA"/>
</dbReference>
<dbReference type="PATRIC" id="fig|1398.18.peg.2117"/>
<reference evidence="6" key="1">
    <citation type="submission" date="2015-01" db="EMBL/GenBank/DDBJ databases">
        <title>Comparative genome analysis of Bacillus coagulans HM-08, Clostridium butyricum HM-68, Bacillus subtilis HM-66 and Bacillus licheniformis BL-09.</title>
        <authorList>
            <person name="Zhang H."/>
        </authorList>
    </citation>
    <scope>NUCLEOTIDE SEQUENCE [LARGE SCALE GENOMIC DNA]</scope>
    <source>
        <strain evidence="6">HM-08</strain>
    </source>
</reference>
<dbReference type="Proteomes" id="UP000032024">
    <property type="component" value="Chromosome"/>
</dbReference>
<proteinExistence type="inferred from homology"/>
<dbReference type="InterPro" id="IPR004552">
    <property type="entry name" value="AGP_acyltrans"/>
</dbReference>
<dbReference type="GO" id="GO:0006654">
    <property type="term" value="P:phosphatidic acid biosynthetic process"/>
    <property type="evidence" value="ECO:0007669"/>
    <property type="project" value="TreeGrafter"/>
</dbReference>